<gene>
    <name evidence="2" type="ORF">F9962_18200</name>
</gene>
<comment type="caution">
    <text evidence="2">The sequence shown here is derived from an EMBL/GenBank/DDBJ whole genome shotgun (WGS) entry which is preliminary data.</text>
</comment>
<evidence type="ECO:0000313" key="3">
    <source>
        <dbReference type="Proteomes" id="UP000440773"/>
    </source>
</evidence>
<dbReference type="AlphaFoldDB" id="A0A7J5KXW2"/>
<dbReference type="InterPro" id="IPR007345">
    <property type="entry name" value="Polysacch_pyruvyl_Trfase"/>
</dbReference>
<reference evidence="2 3" key="1">
    <citation type="journal article" date="2019" name="Nat. Med.">
        <title>A library of human gut bacterial isolates paired with longitudinal multiomics data enables mechanistic microbiome research.</title>
        <authorList>
            <person name="Poyet M."/>
            <person name="Groussin M."/>
            <person name="Gibbons S.M."/>
            <person name="Avila-Pacheco J."/>
            <person name="Jiang X."/>
            <person name="Kearney S.M."/>
            <person name="Perrotta A.R."/>
            <person name="Berdy B."/>
            <person name="Zhao S."/>
            <person name="Lieberman T.D."/>
            <person name="Swanson P.K."/>
            <person name="Smith M."/>
            <person name="Roesemann S."/>
            <person name="Alexander J.E."/>
            <person name="Rich S.A."/>
            <person name="Livny J."/>
            <person name="Vlamakis H."/>
            <person name="Clish C."/>
            <person name="Bullock K."/>
            <person name="Deik A."/>
            <person name="Scott J."/>
            <person name="Pierce K.A."/>
            <person name="Xavier R.J."/>
            <person name="Alm E.J."/>
        </authorList>
    </citation>
    <scope>NUCLEOTIDE SEQUENCE [LARGE SCALE GENOMIC DNA]</scope>
    <source>
        <strain evidence="2 3">BIOML-A17</strain>
    </source>
</reference>
<dbReference type="Proteomes" id="UP000440773">
    <property type="component" value="Unassembled WGS sequence"/>
</dbReference>
<keyword evidence="2" id="KW-0808">Transferase</keyword>
<dbReference type="EMBL" id="WCLP01000088">
    <property type="protein sequence ID" value="KAB5278601.1"/>
    <property type="molecule type" value="Genomic_DNA"/>
</dbReference>
<evidence type="ECO:0000313" key="2">
    <source>
        <dbReference type="EMBL" id="KAB5278601.1"/>
    </source>
</evidence>
<name>A0A7J5KXW2_BACSE</name>
<feature type="domain" description="Polysaccharide pyruvyl transferase" evidence="1">
    <location>
        <begin position="13"/>
        <end position="298"/>
    </location>
</feature>
<dbReference type="RefSeq" id="WP_151871027.1">
    <property type="nucleotide sequence ID" value="NZ_WCLO01000088.1"/>
</dbReference>
<evidence type="ECO:0000259" key="1">
    <source>
        <dbReference type="Pfam" id="PF04230"/>
    </source>
</evidence>
<proteinExistence type="predicted"/>
<sequence length="365" mass="41953">MKIGIYTIHAAYNFGAMLQAFATQYIIKSFDIEAEIVNDSPHEKLNAYLTNNTSLKAIIKNLYALTNPLIWIKSKRFRDFHKSMSLSKKYKSINDIYKNPPKYDIHLVGSDQVWNLEHKVDKQYYYFLDFVPKGEKCISYASSFGNSNISQSVYPQLQQLLSKFNKLSTRETGGVSLIKQATGQDATLVLDPTLLLTAKQWSKLISQKPIIKGKYILYYGFDKSENCHQIIKNLRSSLQLPIVAISVSTTTPYKFDKFIQAAGPKEFINLFKYASFIITSSFHGVAFSINFQKDFVVMQHGTRMERIESLLDIIGQRKRIISSVQELNELFKNNKNIDYQKCSIAIAEKRNESIKWLKKALLENN</sequence>
<organism evidence="2 3">
    <name type="scientific">Bacteroides stercoris</name>
    <dbReference type="NCBI Taxonomy" id="46506"/>
    <lineage>
        <taxon>Bacteria</taxon>
        <taxon>Pseudomonadati</taxon>
        <taxon>Bacteroidota</taxon>
        <taxon>Bacteroidia</taxon>
        <taxon>Bacteroidales</taxon>
        <taxon>Bacteroidaceae</taxon>
        <taxon>Bacteroides</taxon>
    </lineage>
</organism>
<accession>A0A7J5KXW2</accession>
<dbReference type="Pfam" id="PF04230">
    <property type="entry name" value="PS_pyruv_trans"/>
    <property type="match status" value="1"/>
</dbReference>
<protein>
    <submittedName>
        <fullName evidence="2">Polysaccharide pyruvyl transferase family protein</fullName>
    </submittedName>
</protein>
<dbReference type="GO" id="GO:0016740">
    <property type="term" value="F:transferase activity"/>
    <property type="evidence" value="ECO:0007669"/>
    <property type="project" value="UniProtKB-KW"/>
</dbReference>